<keyword evidence="1" id="KW-0285">Flavoprotein</keyword>
<dbReference type="Gene3D" id="3.50.50.60">
    <property type="entry name" value="FAD/NAD(P)-binding domain"/>
    <property type="match status" value="1"/>
</dbReference>
<evidence type="ECO:0000259" key="3">
    <source>
        <dbReference type="Pfam" id="PF01494"/>
    </source>
</evidence>
<dbReference type="SUPFAM" id="SSF54373">
    <property type="entry name" value="FAD-linked reductases, C-terminal domain"/>
    <property type="match status" value="1"/>
</dbReference>
<organism evidence="4 5">
    <name type="scientific">Rhodococcus oxybenzonivorans</name>
    <dbReference type="NCBI Taxonomy" id="1990687"/>
    <lineage>
        <taxon>Bacteria</taxon>
        <taxon>Bacillati</taxon>
        <taxon>Actinomycetota</taxon>
        <taxon>Actinomycetes</taxon>
        <taxon>Mycobacteriales</taxon>
        <taxon>Nocardiaceae</taxon>
        <taxon>Rhodococcus</taxon>
    </lineage>
</organism>
<dbReference type="PRINTS" id="PR00420">
    <property type="entry name" value="RNGMNOXGNASE"/>
</dbReference>
<dbReference type="KEGG" id="roz:CBI38_27620"/>
<dbReference type="PANTHER" id="PTHR43004">
    <property type="entry name" value="TRK SYSTEM POTASSIUM UPTAKE PROTEIN"/>
    <property type="match status" value="1"/>
</dbReference>
<feature type="domain" description="FAD-binding" evidence="3">
    <location>
        <begin position="3"/>
        <end position="343"/>
    </location>
</feature>
<accession>A0A2S2C1K4</accession>
<sequence>MNTQVGIVGGGPAGLTLSHLLHLQGIESVVLETRTREEVEGTIRAGVLEQNTVDLMVDTGLGDRIKREGHTHQGIELRFGGKGHRIAFDELTGGRAVTVYPQHEVLKDLIARRLADGGDLRFGVSDVHVHDHTSESPKIIYRDADGNEQTLTCALVAGCDGSRTSTRALIPATTVRTDHFRQYPFAWFGILAEAPPSSEELIYANHPRGFALISTRTPQVQRHYLQVDPDDSVDNWSDDRIWSELHARVDGEGAEIKDGKIFQKSILQFRSFVCEPMQHGNLFLAGDAAHTVPPTGAKGMNLAIADVYFLSKAMSEYFTTRSRAGLDSYTDTVMPRVWRTQHFSWWMSSMLHRLPDDTGFGHKRQIAELDMVTRSVAGRTLIAENYVGTPLEL</sequence>
<dbReference type="OrthoDB" id="9791689at2"/>
<keyword evidence="4" id="KW-0560">Oxidoreductase</keyword>
<evidence type="ECO:0000313" key="4">
    <source>
        <dbReference type="EMBL" id="AWK74767.1"/>
    </source>
</evidence>
<keyword evidence="2" id="KW-0274">FAD</keyword>
<dbReference type="Proteomes" id="UP000245711">
    <property type="component" value="Chromosome"/>
</dbReference>
<dbReference type="NCBIfam" id="NF006091">
    <property type="entry name" value="PRK08243.1"/>
    <property type="match status" value="1"/>
</dbReference>
<dbReference type="Pfam" id="PF01494">
    <property type="entry name" value="FAD_binding_3"/>
    <property type="match status" value="1"/>
</dbReference>
<dbReference type="GO" id="GO:0016709">
    <property type="term" value="F:oxidoreductase activity, acting on paired donors, with incorporation or reduction of molecular oxygen, NAD(P)H as one donor, and incorporation of one atom of oxygen"/>
    <property type="evidence" value="ECO:0007669"/>
    <property type="project" value="UniProtKB-ARBA"/>
</dbReference>
<keyword evidence="4" id="KW-0503">Monooxygenase</keyword>
<protein>
    <submittedName>
        <fullName evidence="4">4-hydroxybenzoate 3-monooxygenase</fullName>
    </submittedName>
</protein>
<dbReference type="RefSeq" id="WP_109333999.1">
    <property type="nucleotide sequence ID" value="NZ_CP021354.1"/>
</dbReference>
<dbReference type="InterPro" id="IPR002938">
    <property type="entry name" value="FAD-bd"/>
</dbReference>
<dbReference type="Gene3D" id="3.30.9.10">
    <property type="entry name" value="D-Amino Acid Oxidase, subunit A, domain 2"/>
    <property type="match status" value="1"/>
</dbReference>
<reference evidence="4 5" key="1">
    <citation type="submission" date="2017-05" db="EMBL/GenBank/DDBJ databases">
        <title>Isolation of Rhodococcus sp. S2-17 biodegrading of BP-3.</title>
        <authorList>
            <person name="Lee Y."/>
            <person name="Kim K.H."/>
            <person name="Chun B.H."/>
            <person name="Jung H.S."/>
            <person name="Jeon C.O."/>
        </authorList>
    </citation>
    <scope>NUCLEOTIDE SEQUENCE [LARGE SCALE GENOMIC DNA]</scope>
    <source>
        <strain evidence="4 5">S2-17</strain>
    </source>
</reference>
<evidence type="ECO:0000313" key="5">
    <source>
        <dbReference type="Proteomes" id="UP000245711"/>
    </source>
</evidence>
<keyword evidence="5" id="KW-1185">Reference proteome</keyword>
<dbReference type="InterPro" id="IPR036188">
    <property type="entry name" value="FAD/NAD-bd_sf"/>
</dbReference>
<dbReference type="GO" id="GO:0071949">
    <property type="term" value="F:FAD binding"/>
    <property type="evidence" value="ECO:0007669"/>
    <property type="project" value="InterPro"/>
</dbReference>
<gene>
    <name evidence="4" type="ORF">CBI38_27620</name>
</gene>
<name>A0A2S2C1K4_9NOCA</name>
<dbReference type="AlphaFoldDB" id="A0A2S2C1K4"/>
<dbReference type="EMBL" id="CP021354">
    <property type="protein sequence ID" value="AWK74767.1"/>
    <property type="molecule type" value="Genomic_DNA"/>
</dbReference>
<evidence type="ECO:0000256" key="2">
    <source>
        <dbReference type="ARBA" id="ARBA00022827"/>
    </source>
</evidence>
<evidence type="ECO:0000256" key="1">
    <source>
        <dbReference type="ARBA" id="ARBA00022630"/>
    </source>
</evidence>
<dbReference type="SUPFAM" id="SSF51905">
    <property type="entry name" value="FAD/NAD(P)-binding domain"/>
    <property type="match status" value="1"/>
</dbReference>
<dbReference type="PANTHER" id="PTHR43004:SF3">
    <property type="entry name" value="P-HYDROXYBENZOATE HYDROXYLASE"/>
    <property type="match status" value="1"/>
</dbReference>
<dbReference type="InterPro" id="IPR050641">
    <property type="entry name" value="RIFMO-like"/>
</dbReference>
<proteinExistence type="predicted"/>